<dbReference type="GO" id="GO:0005506">
    <property type="term" value="F:iron ion binding"/>
    <property type="evidence" value="ECO:0007669"/>
    <property type="project" value="InterPro"/>
</dbReference>
<organism evidence="9 10">
    <name type="scientific">Chondromyces apiculatus DSM 436</name>
    <dbReference type="NCBI Taxonomy" id="1192034"/>
    <lineage>
        <taxon>Bacteria</taxon>
        <taxon>Pseudomonadati</taxon>
        <taxon>Myxococcota</taxon>
        <taxon>Polyangia</taxon>
        <taxon>Polyangiales</taxon>
        <taxon>Polyangiaceae</taxon>
        <taxon>Chondromyces</taxon>
    </lineage>
</organism>
<keyword evidence="4" id="KW-0560">Oxidoreductase</keyword>
<dbReference type="STRING" id="1192034.CAP_8570"/>
<feature type="transmembrane region" description="Helical" evidence="7">
    <location>
        <begin position="136"/>
        <end position="155"/>
    </location>
</feature>
<dbReference type="RefSeq" id="WP_052376671.1">
    <property type="nucleotide sequence ID" value="NZ_ASRX01000087.1"/>
</dbReference>
<sequence length="415" mass="46149">MNALYIALAVPFFVVLIGAEMLVNRRQGDLRYTFHDTITSMSCGSGQQVIGLLMAAVGFGGYAFVYEHFRVATLSPSAPFAWLVLLFGVDLGYYVYHWASHRISFFWATHIVHHQSEEYNLSTALRQSWFTGFTSWIFYLPLAVVGFPPLMFLAMTTLNTLYQFWIHTRAVGKLGWLESVLNTPSHHRVHHGINPRYIDKNYAGIFILWDRMFGTFTAEVDEPVYGTVKPLRSFNPLWANVEHLAELLHRSRRTRRLRDKLLVWVMPPEWMPADLGGPVTVPEVSREAQRKYAVVVPRGLNLYGALGFAGMVAATTLLLWGAARMSFAELSWGAGVVLLGTATWGGLVEAKSWAVPLEWARLAAAAGLVVWLAQGTSTFAVASAGAVAVALGLSLWVGRYLRRRVSEAPALVSAS</sequence>
<name>A0A017SWM0_9BACT</name>
<dbReference type="PANTHER" id="PTHR21624">
    <property type="entry name" value="STEROL DESATURASE-RELATED PROTEIN"/>
    <property type="match status" value="1"/>
</dbReference>
<accession>A0A017SWM0</accession>
<dbReference type="EMBL" id="ASRX01000087">
    <property type="protein sequence ID" value="EYF01147.1"/>
    <property type="molecule type" value="Genomic_DNA"/>
</dbReference>
<keyword evidence="3 7" id="KW-1133">Transmembrane helix</keyword>
<keyword evidence="6 7" id="KW-0472">Membrane</keyword>
<dbReference type="AlphaFoldDB" id="A0A017SWM0"/>
<comment type="caution">
    <text evidence="9">The sequence shown here is derived from an EMBL/GenBank/DDBJ whole genome shotgun (WGS) entry which is preliminary data.</text>
</comment>
<evidence type="ECO:0000256" key="7">
    <source>
        <dbReference type="SAM" id="Phobius"/>
    </source>
</evidence>
<dbReference type="Pfam" id="PF04116">
    <property type="entry name" value="FA_hydroxylase"/>
    <property type="match status" value="1"/>
</dbReference>
<evidence type="ECO:0000256" key="1">
    <source>
        <dbReference type="ARBA" id="ARBA00004127"/>
    </source>
</evidence>
<feature type="transmembrane region" description="Helical" evidence="7">
    <location>
        <begin position="49"/>
        <end position="66"/>
    </location>
</feature>
<evidence type="ECO:0000256" key="5">
    <source>
        <dbReference type="ARBA" id="ARBA00023098"/>
    </source>
</evidence>
<dbReference type="GO" id="GO:0050479">
    <property type="term" value="F:glyceryl-ether monooxygenase activity"/>
    <property type="evidence" value="ECO:0007669"/>
    <property type="project" value="TreeGrafter"/>
</dbReference>
<reference evidence="9 10" key="1">
    <citation type="submission" date="2013-05" db="EMBL/GenBank/DDBJ databases">
        <title>Genome assembly of Chondromyces apiculatus DSM 436.</title>
        <authorList>
            <person name="Sharma G."/>
            <person name="Khatri I."/>
            <person name="Kaur C."/>
            <person name="Mayilraj S."/>
            <person name="Subramanian S."/>
        </authorList>
    </citation>
    <scope>NUCLEOTIDE SEQUENCE [LARGE SCALE GENOMIC DNA]</scope>
    <source>
        <strain evidence="9 10">DSM 436</strain>
    </source>
</reference>
<feature type="transmembrane region" description="Helical" evidence="7">
    <location>
        <begin position="379"/>
        <end position="397"/>
    </location>
</feature>
<dbReference type="GO" id="GO:0012505">
    <property type="term" value="C:endomembrane system"/>
    <property type="evidence" value="ECO:0007669"/>
    <property type="project" value="UniProtKB-SubCell"/>
</dbReference>
<evidence type="ECO:0000313" key="10">
    <source>
        <dbReference type="Proteomes" id="UP000019678"/>
    </source>
</evidence>
<keyword evidence="5" id="KW-0443">Lipid metabolism</keyword>
<protein>
    <submittedName>
        <fullName evidence="9">Sterol desaturase family protein</fullName>
    </submittedName>
</protein>
<proteinExistence type="predicted"/>
<gene>
    <name evidence="9" type="ORF">CAP_8570</name>
</gene>
<evidence type="ECO:0000313" key="9">
    <source>
        <dbReference type="EMBL" id="EYF01147.1"/>
    </source>
</evidence>
<feature type="domain" description="Fatty acid hydroxylase" evidence="8">
    <location>
        <begin position="82"/>
        <end position="215"/>
    </location>
</feature>
<dbReference type="GO" id="GO:0016020">
    <property type="term" value="C:membrane"/>
    <property type="evidence" value="ECO:0007669"/>
    <property type="project" value="GOC"/>
</dbReference>
<dbReference type="PANTHER" id="PTHR21624:SF1">
    <property type="entry name" value="ALKYLGLYCEROL MONOOXYGENASE"/>
    <property type="match status" value="1"/>
</dbReference>
<evidence type="ECO:0000256" key="4">
    <source>
        <dbReference type="ARBA" id="ARBA00023002"/>
    </source>
</evidence>
<dbReference type="InterPro" id="IPR006694">
    <property type="entry name" value="Fatty_acid_hydroxylase"/>
</dbReference>
<feature type="transmembrane region" description="Helical" evidence="7">
    <location>
        <begin position="78"/>
        <end position="96"/>
    </location>
</feature>
<dbReference type="GO" id="GO:0008610">
    <property type="term" value="P:lipid biosynthetic process"/>
    <property type="evidence" value="ECO:0007669"/>
    <property type="project" value="InterPro"/>
</dbReference>
<evidence type="ECO:0000259" key="8">
    <source>
        <dbReference type="Pfam" id="PF04116"/>
    </source>
</evidence>
<feature type="transmembrane region" description="Helical" evidence="7">
    <location>
        <begin position="300"/>
        <end position="323"/>
    </location>
</feature>
<dbReference type="OrthoDB" id="5291790at2"/>
<evidence type="ECO:0000256" key="3">
    <source>
        <dbReference type="ARBA" id="ARBA00022989"/>
    </source>
</evidence>
<comment type="subcellular location">
    <subcellularLocation>
        <location evidence="1">Endomembrane system</location>
        <topology evidence="1">Multi-pass membrane protein</topology>
    </subcellularLocation>
</comment>
<dbReference type="InterPro" id="IPR051689">
    <property type="entry name" value="Sterol_desaturase/TMEM195"/>
</dbReference>
<dbReference type="Proteomes" id="UP000019678">
    <property type="component" value="Unassembled WGS sequence"/>
</dbReference>
<keyword evidence="2 7" id="KW-0812">Transmembrane</keyword>
<dbReference type="eggNOG" id="COG3000">
    <property type="taxonomic scope" value="Bacteria"/>
</dbReference>
<dbReference type="GO" id="GO:0006643">
    <property type="term" value="P:membrane lipid metabolic process"/>
    <property type="evidence" value="ECO:0007669"/>
    <property type="project" value="TreeGrafter"/>
</dbReference>
<keyword evidence="10" id="KW-1185">Reference proteome</keyword>
<evidence type="ECO:0000256" key="2">
    <source>
        <dbReference type="ARBA" id="ARBA00022692"/>
    </source>
</evidence>
<evidence type="ECO:0000256" key="6">
    <source>
        <dbReference type="ARBA" id="ARBA00023136"/>
    </source>
</evidence>